<accession>A0A0E9SVS3</accession>
<evidence type="ECO:0000313" key="1">
    <source>
        <dbReference type="EMBL" id="JAH45337.1"/>
    </source>
</evidence>
<sequence>MCSRSSGKPCWFSHYESRVACTGRQLRRTVAGFVAFETFAYLQMHFYLVFYSPEMFYIC</sequence>
<name>A0A0E9SVS3_ANGAN</name>
<dbReference type="EMBL" id="GBXM01063240">
    <property type="protein sequence ID" value="JAH45337.1"/>
    <property type="molecule type" value="Transcribed_RNA"/>
</dbReference>
<protein>
    <submittedName>
        <fullName evidence="1">Uncharacterized protein</fullName>
    </submittedName>
</protein>
<proteinExistence type="predicted"/>
<organism evidence="1">
    <name type="scientific">Anguilla anguilla</name>
    <name type="common">European freshwater eel</name>
    <name type="synonym">Muraena anguilla</name>
    <dbReference type="NCBI Taxonomy" id="7936"/>
    <lineage>
        <taxon>Eukaryota</taxon>
        <taxon>Metazoa</taxon>
        <taxon>Chordata</taxon>
        <taxon>Craniata</taxon>
        <taxon>Vertebrata</taxon>
        <taxon>Euteleostomi</taxon>
        <taxon>Actinopterygii</taxon>
        <taxon>Neopterygii</taxon>
        <taxon>Teleostei</taxon>
        <taxon>Anguilliformes</taxon>
        <taxon>Anguillidae</taxon>
        <taxon>Anguilla</taxon>
    </lineage>
</organism>
<reference evidence="1" key="1">
    <citation type="submission" date="2014-11" db="EMBL/GenBank/DDBJ databases">
        <authorList>
            <person name="Amaro Gonzalez C."/>
        </authorList>
    </citation>
    <scope>NUCLEOTIDE SEQUENCE</scope>
</reference>
<dbReference type="AlphaFoldDB" id="A0A0E9SVS3"/>
<reference evidence="1" key="2">
    <citation type="journal article" date="2015" name="Fish Shellfish Immunol.">
        <title>Early steps in the European eel (Anguilla anguilla)-Vibrio vulnificus interaction in the gills: Role of the RtxA13 toxin.</title>
        <authorList>
            <person name="Callol A."/>
            <person name="Pajuelo D."/>
            <person name="Ebbesson L."/>
            <person name="Teles M."/>
            <person name="MacKenzie S."/>
            <person name="Amaro C."/>
        </authorList>
    </citation>
    <scope>NUCLEOTIDE SEQUENCE</scope>
</reference>